<evidence type="ECO:0000256" key="5">
    <source>
        <dbReference type="SAM" id="MobiDB-lite"/>
    </source>
</evidence>
<name>A0A7R9CVY6_TIMCR</name>
<feature type="domain" description="Lipase" evidence="6">
    <location>
        <begin position="22"/>
        <end position="241"/>
    </location>
</feature>
<feature type="compositionally biased region" description="Acidic residues" evidence="5">
    <location>
        <begin position="244"/>
        <end position="255"/>
    </location>
</feature>
<dbReference type="InterPro" id="IPR029058">
    <property type="entry name" value="AB_hydrolase_fold"/>
</dbReference>
<dbReference type="GO" id="GO:0016042">
    <property type="term" value="P:lipid catabolic process"/>
    <property type="evidence" value="ECO:0007669"/>
    <property type="project" value="TreeGrafter"/>
</dbReference>
<dbReference type="InterPro" id="IPR002334">
    <property type="entry name" value="Allerg_PlipaseA1"/>
</dbReference>
<dbReference type="GO" id="GO:0016298">
    <property type="term" value="F:lipase activity"/>
    <property type="evidence" value="ECO:0007669"/>
    <property type="project" value="InterPro"/>
</dbReference>
<sequence>MPILNLHYSGSQQGCSKAHRTGAYVSKSDCNVIIVDWHSLAQSMLYPESKADTEIVGERTAELLDNLADNGLDLSRVNCVGHSLGGQTVGIVGDRVTKSRVGMLTGLDPAGPMYDHNSTPNKNKLDSEDGTFVLAVHTNAKRLGSREMLGTVDVWVNDGTSQPGCSDIKERATGLCSHQRAIDIWVESIIGVQPFVGWQCDSWSTFEDGECEMNSKITMGDNINQSSQGLFFVPTGSKSPFAELSDDDDEYDDDE</sequence>
<dbReference type="SUPFAM" id="SSF53474">
    <property type="entry name" value="alpha/beta-Hydrolases"/>
    <property type="match status" value="1"/>
</dbReference>
<reference evidence="7" key="1">
    <citation type="submission" date="2020-11" db="EMBL/GenBank/DDBJ databases">
        <authorList>
            <person name="Tran Van P."/>
        </authorList>
    </citation>
    <scope>NUCLEOTIDE SEQUENCE</scope>
</reference>
<dbReference type="GO" id="GO:0005615">
    <property type="term" value="C:extracellular space"/>
    <property type="evidence" value="ECO:0007669"/>
    <property type="project" value="TreeGrafter"/>
</dbReference>
<evidence type="ECO:0000256" key="2">
    <source>
        <dbReference type="ARBA" id="ARBA00010701"/>
    </source>
</evidence>
<comment type="subcellular location">
    <subcellularLocation>
        <location evidence="1">Secreted</location>
    </subcellularLocation>
</comment>
<dbReference type="InterPro" id="IPR013818">
    <property type="entry name" value="Lipase"/>
</dbReference>
<protein>
    <recommendedName>
        <fullName evidence="6">Lipase domain-containing protein</fullName>
    </recommendedName>
</protein>
<evidence type="ECO:0000259" key="6">
    <source>
        <dbReference type="Pfam" id="PF00151"/>
    </source>
</evidence>
<proteinExistence type="inferred from homology"/>
<dbReference type="PRINTS" id="PR00821">
    <property type="entry name" value="TAGLIPASE"/>
</dbReference>
<evidence type="ECO:0000256" key="4">
    <source>
        <dbReference type="RuleBase" id="RU004262"/>
    </source>
</evidence>
<evidence type="ECO:0000256" key="3">
    <source>
        <dbReference type="ARBA" id="ARBA00022525"/>
    </source>
</evidence>
<dbReference type="Gene3D" id="3.40.50.1820">
    <property type="entry name" value="alpha/beta hydrolase"/>
    <property type="match status" value="1"/>
</dbReference>
<dbReference type="PRINTS" id="PR00825">
    <property type="entry name" value="DOLALLERGEN"/>
</dbReference>
<gene>
    <name evidence="7" type="ORF">TCEB3V08_LOCUS6790</name>
</gene>
<evidence type="ECO:0000313" key="7">
    <source>
        <dbReference type="EMBL" id="CAD7403055.1"/>
    </source>
</evidence>
<evidence type="ECO:0000256" key="1">
    <source>
        <dbReference type="ARBA" id="ARBA00004613"/>
    </source>
</evidence>
<comment type="similarity">
    <text evidence="2 4">Belongs to the AB hydrolase superfamily. Lipase family.</text>
</comment>
<organism evidence="7">
    <name type="scientific">Timema cristinae</name>
    <name type="common">Walking stick</name>
    <dbReference type="NCBI Taxonomy" id="61476"/>
    <lineage>
        <taxon>Eukaryota</taxon>
        <taxon>Metazoa</taxon>
        <taxon>Ecdysozoa</taxon>
        <taxon>Arthropoda</taxon>
        <taxon>Hexapoda</taxon>
        <taxon>Insecta</taxon>
        <taxon>Pterygota</taxon>
        <taxon>Neoptera</taxon>
        <taxon>Polyneoptera</taxon>
        <taxon>Phasmatodea</taxon>
        <taxon>Timematodea</taxon>
        <taxon>Timematoidea</taxon>
        <taxon>Timematidae</taxon>
        <taxon>Timema</taxon>
    </lineage>
</organism>
<dbReference type="Pfam" id="PF00151">
    <property type="entry name" value="Lipase"/>
    <property type="match status" value="1"/>
</dbReference>
<dbReference type="AlphaFoldDB" id="A0A7R9CVY6"/>
<dbReference type="InterPro" id="IPR000734">
    <property type="entry name" value="TAG_lipase"/>
</dbReference>
<dbReference type="EMBL" id="OC318727">
    <property type="protein sequence ID" value="CAD7403055.1"/>
    <property type="molecule type" value="Genomic_DNA"/>
</dbReference>
<keyword evidence="3" id="KW-0964">Secreted</keyword>
<dbReference type="PANTHER" id="PTHR11610">
    <property type="entry name" value="LIPASE"/>
    <property type="match status" value="1"/>
</dbReference>
<feature type="region of interest" description="Disordered" evidence="5">
    <location>
        <begin position="234"/>
        <end position="255"/>
    </location>
</feature>
<accession>A0A7R9CVY6</accession>